<dbReference type="Gene3D" id="3.40.50.720">
    <property type="entry name" value="NAD(P)-binding Rossmann-like Domain"/>
    <property type="match status" value="1"/>
</dbReference>
<dbReference type="GO" id="GO:0071949">
    <property type="term" value="F:FAD binding"/>
    <property type="evidence" value="ECO:0007669"/>
    <property type="project" value="InterPro"/>
</dbReference>
<evidence type="ECO:0000313" key="9">
    <source>
        <dbReference type="Proteomes" id="UP000398389"/>
    </source>
</evidence>
<feature type="binding site" evidence="6">
    <location>
        <begin position="50"/>
        <end position="51"/>
    </location>
    <ligand>
        <name>FAD</name>
        <dbReference type="ChEBI" id="CHEBI:57692"/>
    </ligand>
</feature>
<evidence type="ECO:0000256" key="6">
    <source>
        <dbReference type="PIRSR" id="PIRSR000189-1"/>
    </source>
</evidence>
<feature type="binding site" evidence="6">
    <location>
        <position position="314"/>
    </location>
    <ligand>
        <name>D-dopa</name>
        <dbReference type="ChEBI" id="CHEBI:149689"/>
    </ligand>
</feature>
<keyword evidence="3" id="KW-0285">Flavoprotein</keyword>
<dbReference type="GO" id="GO:0005737">
    <property type="term" value="C:cytoplasm"/>
    <property type="evidence" value="ECO:0007669"/>
    <property type="project" value="TreeGrafter"/>
</dbReference>
<dbReference type="PANTHER" id="PTHR11530:SF26">
    <property type="entry name" value="FAD DEPENDENT OXIDOREDUCTASE SUPERFAMILY (AFU_ORTHOLOGUE AFUA_5G13940)"/>
    <property type="match status" value="1"/>
</dbReference>
<feature type="binding site" evidence="6">
    <location>
        <position position="346"/>
    </location>
    <ligand>
        <name>D-dopa</name>
        <dbReference type="ChEBI" id="CHEBI:149689"/>
    </ligand>
</feature>
<evidence type="ECO:0000256" key="3">
    <source>
        <dbReference type="ARBA" id="ARBA00022630"/>
    </source>
</evidence>
<dbReference type="InterPro" id="IPR023209">
    <property type="entry name" value="DAO"/>
</dbReference>
<feature type="binding site" evidence="6">
    <location>
        <position position="194"/>
    </location>
    <ligand>
        <name>FAD</name>
        <dbReference type="ChEBI" id="CHEBI:57692"/>
    </ligand>
</feature>
<evidence type="ECO:0000256" key="4">
    <source>
        <dbReference type="ARBA" id="ARBA00022827"/>
    </source>
</evidence>
<comment type="cofactor">
    <cofactor evidence="1 6">
        <name>FAD</name>
        <dbReference type="ChEBI" id="CHEBI:57692"/>
    </cofactor>
</comment>
<feature type="domain" description="FAD dependent oxidoreductase" evidence="7">
    <location>
        <begin position="8"/>
        <end position="362"/>
    </location>
</feature>
<dbReference type="SUPFAM" id="SSF51971">
    <property type="entry name" value="Nucleotide-binding domain"/>
    <property type="match status" value="1"/>
</dbReference>
<reference evidence="8 9" key="1">
    <citation type="submission" date="2019-09" db="EMBL/GenBank/DDBJ databases">
        <authorList>
            <person name="Brejova B."/>
        </authorList>
    </citation>
    <scope>NUCLEOTIDE SEQUENCE [LARGE SCALE GENOMIC DNA]</scope>
</reference>
<evidence type="ECO:0000256" key="5">
    <source>
        <dbReference type="ARBA" id="ARBA00023002"/>
    </source>
</evidence>
<evidence type="ECO:0000313" key="8">
    <source>
        <dbReference type="EMBL" id="VVT45399.1"/>
    </source>
</evidence>
<proteinExistence type="inferred from homology"/>
<dbReference type="AlphaFoldDB" id="A0A5E8B2G5"/>
<dbReference type="PIRSF" id="PIRSF000189">
    <property type="entry name" value="D-aa_oxidase"/>
    <property type="match status" value="1"/>
</dbReference>
<evidence type="ECO:0000256" key="1">
    <source>
        <dbReference type="ARBA" id="ARBA00001974"/>
    </source>
</evidence>
<dbReference type="PROSITE" id="PS00677">
    <property type="entry name" value="DAO"/>
    <property type="match status" value="1"/>
</dbReference>
<dbReference type="PANTHER" id="PTHR11530">
    <property type="entry name" value="D-AMINO ACID OXIDASE"/>
    <property type="match status" value="1"/>
</dbReference>
<organism evidence="8 9">
    <name type="scientific">Magnusiomyces paraingens</name>
    <dbReference type="NCBI Taxonomy" id="2606893"/>
    <lineage>
        <taxon>Eukaryota</taxon>
        <taxon>Fungi</taxon>
        <taxon>Dikarya</taxon>
        <taxon>Ascomycota</taxon>
        <taxon>Saccharomycotina</taxon>
        <taxon>Dipodascomycetes</taxon>
        <taxon>Dipodascales</taxon>
        <taxon>Dipodascaceae</taxon>
        <taxon>Magnusiomyces</taxon>
    </lineage>
</organism>
<dbReference type="EMBL" id="CABVLU010000001">
    <property type="protein sequence ID" value="VVT45399.1"/>
    <property type="molecule type" value="Genomic_DNA"/>
</dbReference>
<dbReference type="Gene3D" id="3.30.9.10">
    <property type="entry name" value="D-Amino Acid Oxidase, subunit A, domain 2"/>
    <property type="match status" value="1"/>
</dbReference>
<keyword evidence="4 6" id="KW-0274">FAD</keyword>
<keyword evidence="9" id="KW-1185">Reference proteome</keyword>
<gene>
    <name evidence="8" type="ORF">SAPINGB_P000737</name>
</gene>
<comment type="similarity">
    <text evidence="2">Belongs to the DAMOX/DASOX family.</text>
</comment>
<dbReference type="SUPFAM" id="SSF54373">
    <property type="entry name" value="FAD-linked reductases, C-terminal domain"/>
    <property type="match status" value="1"/>
</dbReference>
<dbReference type="GO" id="GO:0019478">
    <property type="term" value="P:D-amino acid catabolic process"/>
    <property type="evidence" value="ECO:0007669"/>
    <property type="project" value="TreeGrafter"/>
</dbReference>
<dbReference type="Proteomes" id="UP000398389">
    <property type="component" value="Unassembled WGS sequence"/>
</dbReference>
<name>A0A5E8B2G5_9ASCO</name>
<feature type="binding site" evidence="6">
    <location>
        <position position="233"/>
    </location>
    <ligand>
        <name>D-dopa</name>
        <dbReference type="ChEBI" id="CHEBI:149689"/>
    </ligand>
</feature>
<dbReference type="GO" id="GO:0003884">
    <property type="term" value="F:D-amino-acid oxidase activity"/>
    <property type="evidence" value="ECO:0007669"/>
    <property type="project" value="InterPro"/>
</dbReference>
<dbReference type="GeneID" id="43579560"/>
<dbReference type="InterPro" id="IPR006076">
    <property type="entry name" value="FAD-dep_OxRdtase"/>
</dbReference>
<dbReference type="RefSeq" id="XP_031851351.1">
    <property type="nucleotide sequence ID" value="XM_031995460.1"/>
</dbReference>
<evidence type="ECO:0000256" key="2">
    <source>
        <dbReference type="ARBA" id="ARBA00006730"/>
    </source>
</evidence>
<accession>A0A5E8B2G5</accession>
<keyword evidence="5" id="KW-0560">Oxidoreductase</keyword>
<dbReference type="Pfam" id="PF01266">
    <property type="entry name" value="DAO"/>
    <property type="match status" value="1"/>
</dbReference>
<sequence length="374" mass="40596">MSLKSQPIVIVGAGVIGLSAALVLKQQGYSDVTIVAEYLPESGGNSPYYTSTKAGAHFRPFPSHNISDVRESEYTRHTYRFLKELSAKHPESSVRFVRGYDWIDDPSPLYTSLQKHYTKQMPNFDVLDTKGLPKGITFACGYDTWVVNAPLYVSFLYRRLAFHYGVKFIQRKLASLEEAYTIVPGTAAAVINATATGLQYDGSLDPACFPIRGQTLLLRVPPTCPYLHKTITHQNVASGEWTFVIPRPLDGGLILGGTKQIGSTVADVIDADVEALATRALKYFPEVFVGTKSTQGSQPVSAGLDIAKVNVGFRPARRGGSRVEAERVNKGQGSGRVIVHAYGIGGMGFEASYGMALHVVELLEGGHSGLQPKL</sequence>
<evidence type="ECO:0000259" key="7">
    <source>
        <dbReference type="Pfam" id="PF01266"/>
    </source>
</evidence>
<dbReference type="OrthoDB" id="2015447at2759"/>
<dbReference type="InterPro" id="IPR006181">
    <property type="entry name" value="D-amino_acid_oxidase_CS"/>
</dbReference>
<protein>
    <recommendedName>
        <fullName evidence="7">FAD dependent oxidoreductase domain-containing protein</fullName>
    </recommendedName>
</protein>